<feature type="region of interest" description="Disordered" evidence="3">
    <location>
        <begin position="1"/>
        <end position="20"/>
    </location>
</feature>
<dbReference type="SUPFAM" id="SSF55144">
    <property type="entry name" value="LigT-like"/>
    <property type="match status" value="1"/>
</dbReference>
<comment type="catalytic activity">
    <reaction evidence="2">
        <text>a 3'-end 2',3'-cyclophospho-ribonucleotide-RNA + H2O = a 3'-end 2'-phospho-ribonucleotide-RNA + H(+)</text>
        <dbReference type="Rhea" id="RHEA:11828"/>
        <dbReference type="Rhea" id="RHEA-COMP:10464"/>
        <dbReference type="Rhea" id="RHEA-COMP:17353"/>
        <dbReference type="ChEBI" id="CHEBI:15377"/>
        <dbReference type="ChEBI" id="CHEBI:15378"/>
        <dbReference type="ChEBI" id="CHEBI:83064"/>
        <dbReference type="ChEBI" id="CHEBI:173113"/>
        <dbReference type="EC" id="3.1.4.58"/>
    </reaction>
</comment>
<dbReference type="GO" id="GO:0004113">
    <property type="term" value="F:2',3'-cyclic-nucleotide 3'-phosphodiesterase activity"/>
    <property type="evidence" value="ECO:0007669"/>
    <property type="project" value="InterPro"/>
</dbReference>
<evidence type="ECO:0000256" key="1">
    <source>
        <dbReference type="ARBA" id="ARBA00022801"/>
    </source>
</evidence>
<dbReference type="EC" id="3.1.4.58" evidence="2"/>
<dbReference type="InterPro" id="IPR004175">
    <property type="entry name" value="RNA_CPDase"/>
</dbReference>
<evidence type="ECO:0000256" key="2">
    <source>
        <dbReference type="HAMAP-Rule" id="MF_01940"/>
    </source>
</evidence>
<dbReference type="PANTHER" id="PTHR35561">
    <property type="entry name" value="RNA 2',3'-CYCLIC PHOSPHODIESTERASE"/>
    <property type="match status" value="1"/>
</dbReference>
<accession>A0A4S8QS09</accession>
<feature type="active site" description="Proton acceptor" evidence="2">
    <location>
        <position position="175"/>
    </location>
</feature>
<dbReference type="HAMAP" id="MF_01940">
    <property type="entry name" value="RNA_CPDase"/>
    <property type="match status" value="1"/>
</dbReference>
<dbReference type="AlphaFoldDB" id="A0A4S8QS09"/>
<dbReference type="NCBIfam" id="TIGR02258">
    <property type="entry name" value="2_5_ligase"/>
    <property type="match status" value="1"/>
</dbReference>
<dbReference type="Gene3D" id="3.90.1140.10">
    <property type="entry name" value="Cyclic phosphodiesterase"/>
    <property type="match status" value="1"/>
</dbReference>
<organism evidence="4 5">
    <name type="scientific">Glycomyces buryatensis</name>
    <dbReference type="NCBI Taxonomy" id="2570927"/>
    <lineage>
        <taxon>Bacteria</taxon>
        <taxon>Bacillati</taxon>
        <taxon>Actinomycetota</taxon>
        <taxon>Actinomycetes</taxon>
        <taxon>Glycomycetales</taxon>
        <taxon>Glycomycetaceae</taxon>
        <taxon>Glycomyces</taxon>
    </lineage>
</organism>
<dbReference type="PANTHER" id="PTHR35561:SF1">
    <property type="entry name" value="RNA 2',3'-CYCLIC PHOSPHODIESTERASE"/>
    <property type="match status" value="1"/>
</dbReference>
<feature type="short sequence motif" description="HXTX 1" evidence="2">
    <location>
        <begin position="89"/>
        <end position="92"/>
    </location>
</feature>
<dbReference type="Pfam" id="PF13563">
    <property type="entry name" value="2_5_RNA_ligase2"/>
    <property type="match status" value="1"/>
</dbReference>
<feature type="short sequence motif" description="HXTX 2" evidence="2">
    <location>
        <begin position="175"/>
        <end position="178"/>
    </location>
</feature>
<dbReference type="GO" id="GO:0008664">
    <property type="term" value="F:RNA 2',3'-cyclic 3'-phosphodiesterase activity"/>
    <property type="evidence" value="ECO:0007669"/>
    <property type="project" value="UniProtKB-EC"/>
</dbReference>
<dbReference type="InterPro" id="IPR009097">
    <property type="entry name" value="Cyclic_Pdiesterase"/>
</dbReference>
<reference evidence="4 5" key="2">
    <citation type="submission" date="2019-05" db="EMBL/GenBank/DDBJ databases">
        <title>Glycomyces buryatensis sp. nov.</title>
        <authorList>
            <person name="Nikitina E."/>
        </authorList>
    </citation>
    <scope>NUCLEOTIDE SEQUENCE [LARGE SCALE GENOMIC DNA]</scope>
    <source>
        <strain evidence="4 5">18</strain>
    </source>
</reference>
<dbReference type="Proteomes" id="UP000308760">
    <property type="component" value="Unassembled WGS sequence"/>
</dbReference>
<dbReference type="EMBL" id="STGY01000004">
    <property type="protein sequence ID" value="THV43424.1"/>
    <property type="molecule type" value="Genomic_DNA"/>
</dbReference>
<keyword evidence="5" id="KW-1185">Reference proteome</keyword>
<dbReference type="OrthoDB" id="9787070at2"/>
<comment type="similarity">
    <text evidence="2">Belongs to the 2H phosphoesterase superfamily. ThpR family.</text>
</comment>
<evidence type="ECO:0000313" key="4">
    <source>
        <dbReference type="EMBL" id="THV43424.1"/>
    </source>
</evidence>
<gene>
    <name evidence="4" type="primary">thpR</name>
    <name evidence="4" type="ORF">FAB82_01755</name>
</gene>
<evidence type="ECO:0000256" key="3">
    <source>
        <dbReference type="SAM" id="MobiDB-lite"/>
    </source>
</evidence>
<proteinExistence type="inferred from homology"/>
<keyword evidence="1 2" id="KW-0378">Hydrolase</keyword>
<evidence type="ECO:0000313" key="5">
    <source>
        <dbReference type="Proteomes" id="UP000308760"/>
    </source>
</evidence>
<comment type="caution">
    <text evidence="4">The sequence shown here is derived from an EMBL/GenBank/DDBJ whole genome shotgun (WGS) entry which is preliminary data.</text>
</comment>
<sequence length="239" mass="25386">MRDGVSANHPHRAPGGNPVSATAAAVAENLTETRTERLFAALPLPENAVSDLAEVVSDLNIARRGAPSRPGASNTRPSTGRLVRSENWHLTLAYLGEVPANRLADASHVLAEASATCDPLRLCVSGGGRFGRGRYSVVYAGLDGDVAALVDLVHTIRAGLIASGLPVDQKQYRPHVTLARPGDRVTNQQAAQDLLTLRRYYGPSWTAGEAVLYRSDFTSVRGGEQPNYTVVSTVPLGRA</sequence>
<reference evidence="5" key="1">
    <citation type="submission" date="2019-04" db="EMBL/GenBank/DDBJ databases">
        <title>Nocardioides xinjiangensis sp. nov.</title>
        <authorList>
            <person name="Liu S."/>
        </authorList>
    </citation>
    <scope>NUCLEOTIDE SEQUENCE [LARGE SCALE GENOMIC DNA]</scope>
    <source>
        <strain evidence="5">18</strain>
    </source>
</reference>
<comment type="function">
    <text evidence="2">Hydrolyzes RNA 2',3'-cyclic phosphodiester to an RNA 2'-phosphomonoester.</text>
</comment>
<feature type="active site" description="Proton donor" evidence="2">
    <location>
        <position position="89"/>
    </location>
</feature>
<name>A0A4S8QS09_9ACTN</name>
<protein>
    <recommendedName>
        <fullName evidence="2">RNA 2',3'-cyclic phosphodiesterase</fullName>
        <shortName evidence="2">RNA 2',3'-CPDase</shortName>
        <ecNumber evidence="2">3.1.4.58</ecNumber>
    </recommendedName>
</protein>